<dbReference type="OrthoDB" id="1425310at2"/>
<feature type="transmembrane region" description="Helical" evidence="5">
    <location>
        <begin position="156"/>
        <end position="174"/>
    </location>
</feature>
<feature type="transmembrane region" description="Helical" evidence="5">
    <location>
        <begin position="361"/>
        <end position="382"/>
    </location>
</feature>
<gene>
    <name evidence="7" type="ORF">DIS18_09080</name>
</gene>
<dbReference type="Proteomes" id="UP000245375">
    <property type="component" value="Unassembled WGS sequence"/>
</dbReference>
<dbReference type="InterPro" id="IPR051533">
    <property type="entry name" value="WaaL-like"/>
</dbReference>
<dbReference type="Pfam" id="PF04932">
    <property type="entry name" value="Wzy_C"/>
    <property type="match status" value="1"/>
</dbReference>
<keyword evidence="4 5" id="KW-0472">Membrane</keyword>
<feature type="transmembrane region" description="Helical" evidence="5">
    <location>
        <begin position="88"/>
        <end position="105"/>
    </location>
</feature>
<dbReference type="EMBL" id="QFRI01000002">
    <property type="protein sequence ID" value="PWH82396.1"/>
    <property type="molecule type" value="Genomic_DNA"/>
</dbReference>
<dbReference type="AlphaFoldDB" id="A0A2U2X3N2"/>
<comment type="caution">
    <text evidence="7">The sequence shown here is derived from an EMBL/GenBank/DDBJ whole genome shotgun (WGS) entry which is preliminary data.</text>
</comment>
<proteinExistence type="predicted"/>
<evidence type="ECO:0000259" key="6">
    <source>
        <dbReference type="Pfam" id="PF04932"/>
    </source>
</evidence>
<comment type="subcellular location">
    <subcellularLocation>
        <location evidence="1">Membrane</location>
        <topology evidence="1">Multi-pass membrane protein</topology>
    </subcellularLocation>
</comment>
<feature type="transmembrane region" description="Helical" evidence="5">
    <location>
        <begin position="181"/>
        <end position="209"/>
    </location>
</feature>
<dbReference type="PANTHER" id="PTHR37422">
    <property type="entry name" value="TEICHURONIC ACID BIOSYNTHESIS PROTEIN TUAE"/>
    <property type="match status" value="1"/>
</dbReference>
<protein>
    <recommendedName>
        <fullName evidence="6">O-antigen ligase-related domain-containing protein</fullName>
    </recommendedName>
</protein>
<keyword evidence="3 5" id="KW-1133">Transmembrane helix</keyword>
<evidence type="ECO:0000313" key="7">
    <source>
        <dbReference type="EMBL" id="PWH82396.1"/>
    </source>
</evidence>
<evidence type="ECO:0000256" key="3">
    <source>
        <dbReference type="ARBA" id="ARBA00022989"/>
    </source>
</evidence>
<sequence>MKYILGGFLILFSSFADIFLFRIHIVPFTPSSFLLPLFIVFFLINYSIKDYLDIFRSHSFKVLFFILAFSIIYAGFSEASSTIIIEKIVLNTITLLLYTFAVHYFRTEDRKTVTIVMSLALLVLAGSIFYDFFIGFNYNARLAQSSRKGGFGENPNQAASAVKFLSLAVLLLVNETKKIRYTVVVIMVITVFLTLSRSGIVSVVLILVFGTTNNWSSRFELSGKAIFTSFFKITILFSILYIGLLSFSEIMKKTNPAFTRGAAGKRLDALLGQSKQSSNSNSGGTLSNTSGRGTLLFDYWEDFQDWPLGYGTGYTSDKNFNKLNTHNYFLYLALNLGIIMFLAYIFYIFYSIKLAVQYDQFYYLIFMVLIIFEGFISHSIWYERPLVVCLALFDSHIYRKNLNELD</sequence>
<dbReference type="RefSeq" id="WP_109352763.1">
    <property type="nucleotide sequence ID" value="NZ_QFRI01000002.1"/>
</dbReference>
<evidence type="ECO:0000313" key="8">
    <source>
        <dbReference type="Proteomes" id="UP000245375"/>
    </source>
</evidence>
<name>A0A2U2X3N2_9FLAO</name>
<keyword evidence="8" id="KW-1185">Reference proteome</keyword>
<feature type="transmembrane region" description="Helical" evidence="5">
    <location>
        <begin position="60"/>
        <end position="76"/>
    </location>
</feature>
<accession>A0A2U2X3N2</accession>
<dbReference type="PANTHER" id="PTHR37422:SF17">
    <property type="entry name" value="O-ANTIGEN LIGASE"/>
    <property type="match status" value="1"/>
</dbReference>
<feature type="domain" description="O-antigen ligase-related" evidence="6">
    <location>
        <begin position="183"/>
        <end position="345"/>
    </location>
</feature>
<reference evidence="7" key="2">
    <citation type="submission" date="2018-05" db="EMBL/GenBank/DDBJ databases">
        <authorList>
            <person name="Lanie J.A."/>
            <person name="Ng W.-L."/>
            <person name="Kazmierczak K.M."/>
            <person name="Andrzejewski T.M."/>
            <person name="Davidsen T.M."/>
            <person name="Wayne K.J."/>
            <person name="Tettelin H."/>
            <person name="Glass J.I."/>
            <person name="Rusch D."/>
            <person name="Podicherti R."/>
            <person name="Tsui H.-C.T."/>
            <person name="Winkler M.E."/>
        </authorList>
    </citation>
    <scope>NUCLEOTIDE SEQUENCE [LARGE SCALE GENOMIC DNA]</scope>
    <source>
        <strain evidence="7">ZY111</strain>
    </source>
</reference>
<dbReference type="InterPro" id="IPR007016">
    <property type="entry name" value="O-antigen_ligase-rel_domated"/>
</dbReference>
<evidence type="ECO:0000256" key="4">
    <source>
        <dbReference type="ARBA" id="ARBA00023136"/>
    </source>
</evidence>
<evidence type="ECO:0000256" key="2">
    <source>
        <dbReference type="ARBA" id="ARBA00022692"/>
    </source>
</evidence>
<evidence type="ECO:0000256" key="1">
    <source>
        <dbReference type="ARBA" id="ARBA00004141"/>
    </source>
</evidence>
<feature type="transmembrane region" description="Helical" evidence="5">
    <location>
        <begin position="229"/>
        <end position="247"/>
    </location>
</feature>
<feature type="transmembrane region" description="Helical" evidence="5">
    <location>
        <begin position="112"/>
        <end position="136"/>
    </location>
</feature>
<organism evidence="7 8">
    <name type="scientific">Algibacter marinivivus</name>
    <dbReference type="NCBI Taxonomy" id="2100723"/>
    <lineage>
        <taxon>Bacteria</taxon>
        <taxon>Pseudomonadati</taxon>
        <taxon>Bacteroidota</taxon>
        <taxon>Flavobacteriia</taxon>
        <taxon>Flavobacteriales</taxon>
        <taxon>Flavobacteriaceae</taxon>
        <taxon>Algibacter</taxon>
    </lineage>
</organism>
<dbReference type="GO" id="GO:0016020">
    <property type="term" value="C:membrane"/>
    <property type="evidence" value="ECO:0007669"/>
    <property type="project" value="UniProtKB-SubCell"/>
</dbReference>
<reference evidence="7" key="1">
    <citation type="submission" date="2018-05" db="EMBL/GenBank/DDBJ databases">
        <title>Algibacter marinivivus sp. nov., isolated from sample around a algae.</title>
        <authorList>
            <person name="Zhong X."/>
        </authorList>
    </citation>
    <scope>NUCLEOTIDE SEQUENCE [LARGE SCALE GENOMIC DNA]</scope>
    <source>
        <strain evidence="7">ZY111</strain>
    </source>
</reference>
<evidence type="ECO:0000256" key="5">
    <source>
        <dbReference type="SAM" id="Phobius"/>
    </source>
</evidence>
<keyword evidence="2 5" id="KW-0812">Transmembrane</keyword>
<feature type="transmembrane region" description="Helical" evidence="5">
    <location>
        <begin position="328"/>
        <end position="349"/>
    </location>
</feature>